<evidence type="ECO:0000313" key="11">
    <source>
        <dbReference type="EMBL" id="QVI63913.1"/>
    </source>
</evidence>
<feature type="transmembrane region" description="Helical" evidence="10">
    <location>
        <begin position="6"/>
        <end position="23"/>
    </location>
</feature>
<dbReference type="PANTHER" id="PTHR28259">
    <property type="entry name" value="FLUORIDE EXPORT PROTEIN 1-RELATED"/>
    <property type="match status" value="1"/>
</dbReference>
<dbReference type="Proteomes" id="UP000677804">
    <property type="component" value="Chromosome"/>
</dbReference>
<keyword evidence="5 10" id="KW-0472">Membrane</keyword>
<evidence type="ECO:0000256" key="5">
    <source>
        <dbReference type="ARBA" id="ARBA00023136"/>
    </source>
</evidence>
<evidence type="ECO:0000256" key="10">
    <source>
        <dbReference type="HAMAP-Rule" id="MF_00454"/>
    </source>
</evidence>
<dbReference type="PANTHER" id="PTHR28259:SF1">
    <property type="entry name" value="FLUORIDE EXPORT PROTEIN 1-RELATED"/>
    <property type="match status" value="1"/>
</dbReference>
<dbReference type="InterPro" id="IPR003691">
    <property type="entry name" value="FluC"/>
</dbReference>
<evidence type="ECO:0000256" key="1">
    <source>
        <dbReference type="ARBA" id="ARBA00004651"/>
    </source>
</evidence>
<reference evidence="11 12" key="1">
    <citation type="submission" date="2021-05" db="EMBL/GenBank/DDBJ databases">
        <title>Novel species in genus Cellulomonas.</title>
        <authorList>
            <person name="Zhang G."/>
        </authorList>
    </citation>
    <scope>NUCLEOTIDE SEQUENCE [LARGE SCALE GENOMIC DNA]</scope>
    <source>
        <strain evidence="12">zg-ZUI222</strain>
    </source>
</reference>
<keyword evidence="6 10" id="KW-0407">Ion channel</keyword>
<keyword evidence="10" id="KW-0479">Metal-binding</keyword>
<keyword evidence="3 10" id="KW-0812">Transmembrane</keyword>
<keyword evidence="12" id="KW-1185">Reference proteome</keyword>
<dbReference type="Pfam" id="PF02537">
    <property type="entry name" value="CRCB"/>
    <property type="match status" value="1"/>
</dbReference>
<gene>
    <name evidence="10 11" type="primary">crcB</name>
    <name evidence="10" type="synonym">fluC</name>
    <name evidence="11" type="ORF">KG103_08890</name>
</gene>
<accession>A0ABX8D8Y9</accession>
<evidence type="ECO:0000256" key="8">
    <source>
        <dbReference type="ARBA" id="ARBA00035585"/>
    </source>
</evidence>
<dbReference type="RefSeq" id="WP_207342026.1">
    <property type="nucleotide sequence ID" value="NZ_CP074405.1"/>
</dbReference>
<name>A0ABX8D8Y9_9CELL</name>
<proteinExistence type="inferred from homology"/>
<protein>
    <recommendedName>
        <fullName evidence="10">Fluoride-specific ion channel FluC</fullName>
    </recommendedName>
</protein>
<feature type="transmembrane region" description="Helical" evidence="10">
    <location>
        <begin position="101"/>
        <end position="122"/>
    </location>
</feature>
<comment type="catalytic activity">
    <reaction evidence="8">
        <text>fluoride(in) = fluoride(out)</text>
        <dbReference type="Rhea" id="RHEA:76159"/>
        <dbReference type="ChEBI" id="CHEBI:17051"/>
    </reaction>
    <physiologicalReaction direction="left-to-right" evidence="8">
        <dbReference type="Rhea" id="RHEA:76160"/>
    </physiologicalReaction>
</comment>
<sequence>MTPGLFLLVVVAGGIGACTRYVVDALVRSRTTSAFPWPTTVINLTGSFVLGFLTGLVAGDLASTDVSAAVGTGFLGGYTTFSTASYELVQLVRQKKYGVALAYGIGVLVVAVLLALLGYRWGDSL</sequence>
<evidence type="ECO:0000256" key="3">
    <source>
        <dbReference type="ARBA" id="ARBA00022692"/>
    </source>
</evidence>
<evidence type="ECO:0000256" key="9">
    <source>
        <dbReference type="ARBA" id="ARBA00049940"/>
    </source>
</evidence>
<comment type="activity regulation">
    <text evidence="10">Na(+) is not transported, but it plays an essential structural role and its presence is essential for fluoride channel function.</text>
</comment>
<evidence type="ECO:0000256" key="4">
    <source>
        <dbReference type="ARBA" id="ARBA00022989"/>
    </source>
</evidence>
<keyword evidence="2 10" id="KW-1003">Cell membrane</keyword>
<evidence type="ECO:0000313" key="12">
    <source>
        <dbReference type="Proteomes" id="UP000677804"/>
    </source>
</evidence>
<dbReference type="NCBIfam" id="TIGR00494">
    <property type="entry name" value="crcB"/>
    <property type="match status" value="1"/>
</dbReference>
<evidence type="ECO:0000256" key="2">
    <source>
        <dbReference type="ARBA" id="ARBA00022475"/>
    </source>
</evidence>
<feature type="binding site" evidence="10">
    <location>
        <position position="79"/>
    </location>
    <ligand>
        <name>Na(+)</name>
        <dbReference type="ChEBI" id="CHEBI:29101"/>
        <note>structural</note>
    </ligand>
</feature>
<dbReference type="EMBL" id="CP074405">
    <property type="protein sequence ID" value="QVI63913.1"/>
    <property type="molecule type" value="Genomic_DNA"/>
</dbReference>
<keyword evidence="4 10" id="KW-1133">Transmembrane helix</keyword>
<feature type="transmembrane region" description="Helical" evidence="10">
    <location>
        <begin position="35"/>
        <end position="56"/>
    </location>
</feature>
<organism evidence="11 12">
    <name type="scientific">Cellulomonas wangleii</name>
    <dbReference type="NCBI Taxonomy" id="2816956"/>
    <lineage>
        <taxon>Bacteria</taxon>
        <taxon>Bacillati</taxon>
        <taxon>Actinomycetota</taxon>
        <taxon>Actinomycetes</taxon>
        <taxon>Micrococcales</taxon>
        <taxon>Cellulomonadaceae</taxon>
        <taxon>Cellulomonas</taxon>
    </lineage>
</organism>
<keyword evidence="10" id="KW-0406">Ion transport</keyword>
<comment type="subcellular location">
    <subcellularLocation>
        <location evidence="1 10">Cell membrane</location>
        <topology evidence="1 10">Multi-pass membrane protein</topology>
    </subcellularLocation>
</comment>
<comment type="function">
    <text evidence="9 10">Fluoride-specific ion channel. Important for reducing fluoride concentration in the cell, thus reducing its toxicity.</text>
</comment>
<keyword evidence="10" id="KW-0813">Transport</keyword>
<evidence type="ECO:0000256" key="7">
    <source>
        <dbReference type="ARBA" id="ARBA00035120"/>
    </source>
</evidence>
<keyword evidence="10" id="KW-0915">Sodium</keyword>
<dbReference type="HAMAP" id="MF_00454">
    <property type="entry name" value="FluC"/>
    <property type="match status" value="1"/>
</dbReference>
<evidence type="ECO:0000256" key="6">
    <source>
        <dbReference type="ARBA" id="ARBA00023303"/>
    </source>
</evidence>
<feature type="transmembrane region" description="Helical" evidence="10">
    <location>
        <begin position="68"/>
        <end position="89"/>
    </location>
</feature>
<comment type="similarity">
    <text evidence="7 10">Belongs to the fluoride channel Fluc/FEX (TC 1.A.43) family.</text>
</comment>
<feature type="binding site" evidence="10">
    <location>
        <position position="76"/>
    </location>
    <ligand>
        <name>Na(+)</name>
        <dbReference type="ChEBI" id="CHEBI:29101"/>
        <note>structural</note>
    </ligand>
</feature>